<evidence type="ECO:0000313" key="1">
    <source>
        <dbReference type="EMBL" id="KAI9904145.1"/>
    </source>
</evidence>
<proteinExistence type="predicted"/>
<gene>
    <name evidence="1" type="ORF">N3K66_000674</name>
</gene>
<dbReference type="EMBL" id="CM047940">
    <property type="protein sequence ID" value="KAI9904145.1"/>
    <property type="molecule type" value="Genomic_DNA"/>
</dbReference>
<comment type="caution">
    <text evidence="1">The sequence shown here is derived from an EMBL/GenBank/DDBJ whole genome shotgun (WGS) entry which is preliminary data.</text>
</comment>
<dbReference type="Proteomes" id="UP001163324">
    <property type="component" value="Chromosome 1"/>
</dbReference>
<sequence>MHTSELTASARALGSVPVGGHVATSSSHASHASPLRNRAGEAVSPFVKSYADSPVAWQALDNATVELAKKEHKLVFIHIGYKACHHCRLMAQESFSNPEVASLLNEFFVPILIDRDERPDLDVIYMNYVQAVSSSGGWPLNLFLTPNLEPVFGGTFWPGPGSVRRLQTETGEEVMDFLSIVQKVGKTWRDQEARCRKEATEVVGQLREFAAEGVLGTRGIASAPLAPQTSSTATVAHDAASVTHSGASKVSELDLDQLEEAYTHIAGTFDPVYGGFGLAPKFPTPSKLAFLLRLKEFPSEVQDVVGTQECQHAQDMALDTLRKMARSALRDHIGGTGFCRCSVTPDWSIPNFEKMVVDNALLLTLYLDAWRLSGGKEDSEFFDVVLELVDYLITAPVALPEGGFASGEAADSFYKRGDREMREGAYYLWTKREFDSVVDVDDKLASQVVGAYYGIMEDGNVDEGHDPNDDFISENIVRIRASPEELGKHFGIPVDTVRKLIANAKDALRAKREKERVRPDVDDKVVTGWTSLVISSLARAGIALKDVKPLESDKCLATAKKASVFVKEKLWDSETRILARIYKNGQSGEGFADDYAYTILGLLDLFDATGDESLVEFAEKVHERQVALFYDPSGAYYTTTPSSPHAIIRLKDGMDTSLPSTNAVSVSNLFRLSRLLDNKRYELLAHQTLDAFEAEVLQHPWLFPGILAGVVTARLGAGKPVRELSARRQG</sequence>
<protein>
    <submittedName>
        <fullName evidence="1">Uncharacterized protein</fullName>
    </submittedName>
</protein>
<organism evidence="1 2">
    <name type="scientific">Trichothecium roseum</name>
    <dbReference type="NCBI Taxonomy" id="47278"/>
    <lineage>
        <taxon>Eukaryota</taxon>
        <taxon>Fungi</taxon>
        <taxon>Dikarya</taxon>
        <taxon>Ascomycota</taxon>
        <taxon>Pezizomycotina</taxon>
        <taxon>Sordariomycetes</taxon>
        <taxon>Hypocreomycetidae</taxon>
        <taxon>Hypocreales</taxon>
        <taxon>Hypocreales incertae sedis</taxon>
        <taxon>Trichothecium</taxon>
    </lineage>
</organism>
<accession>A0ACC0VEL6</accession>
<reference evidence="1" key="1">
    <citation type="submission" date="2022-10" db="EMBL/GenBank/DDBJ databases">
        <title>Complete Genome of Trichothecium roseum strain YXFP-22015, a Plant Pathogen Isolated from Citrus.</title>
        <authorList>
            <person name="Wang Y."/>
            <person name="Zhu L."/>
        </authorList>
    </citation>
    <scope>NUCLEOTIDE SEQUENCE</scope>
    <source>
        <strain evidence="1">YXFP-22015</strain>
    </source>
</reference>
<evidence type="ECO:0000313" key="2">
    <source>
        <dbReference type="Proteomes" id="UP001163324"/>
    </source>
</evidence>
<name>A0ACC0VEL6_9HYPO</name>
<keyword evidence="2" id="KW-1185">Reference proteome</keyword>